<dbReference type="Proteomes" id="UP000249056">
    <property type="component" value="Unassembled WGS sequence"/>
</dbReference>
<protein>
    <submittedName>
        <fullName evidence="4">Uncharacterized protein</fullName>
    </submittedName>
</protein>
<dbReference type="InterPro" id="IPR019775">
    <property type="entry name" value="WD40_repeat_CS"/>
</dbReference>
<keyword evidence="5" id="KW-1185">Reference proteome</keyword>
<evidence type="ECO:0000256" key="3">
    <source>
        <dbReference type="PROSITE-ProRule" id="PRU00221"/>
    </source>
</evidence>
<keyword evidence="1 3" id="KW-0853">WD repeat</keyword>
<evidence type="ECO:0000313" key="5">
    <source>
        <dbReference type="Proteomes" id="UP000249056"/>
    </source>
</evidence>
<evidence type="ECO:0000313" key="4">
    <source>
        <dbReference type="EMBL" id="RAL58325.1"/>
    </source>
</evidence>
<dbReference type="Gene3D" id="2.130.10.10">
    <property type="entry name" value="YVTN repeat-like/Quinoprotein amine dehydrogenase"/>
    <property type="match status" value="1"/>
</dbReference>
<dbReference type="Pfam" id="PF00400">
    <property type="entry name" value="WD40"/>
    <property type="match status" value="1"/>
</dbReference>
<dbReference type="SMART" id="SM00320">
    <property type="entry name" value="WD40"/>
    <property type="match status" value="1"/>
</dbReference>
<name>A0A395ID72_9HELO</name>
<evidence type="ECO:0000256" key="2">
    <source>
        <dbReference type="ARBA" id="ARBA00022737"/>
    </source>
</evidence>
<dbReference type="SUPFAM" id="SSF50978">
    <property type="entry name" value="WD40 repeat-like"/>
    <property type="match status" value="1"/>
</dbReference>
<dbReference type="InterPro" id="IPR036322">
    <property type="entry name" value="WD40_repeat_dom_sf"/>
</dbReference>
<dbReference type="InterPro" id="IPR015943">
    <property type="entry name" value="WD40/YVTN_repeat-like_dom_sf"/>
</dbReference>
<dbReference type="OrthoDB" id="5414888at2759"/>
<dbReference type="EMBL" id="QKRW01000088">
    <property type="protein sequence ID" value="RAL58325.1"/>
    <property type="molecule type" value="Genomic_DNA"/>
</dbReference>
<proteinExistence type="predicted"/>
<evidence type="ECO:0000256" key="1">
    <source>
        <dbReference type="ARBA" id="ARBA00022574"/>
    </source>
</evidence>
<gene>
    <name evidence="4" type="ORF">DID88_006437</name>
</gene>
<feature type="repeat" description="WD" evidence="3">
    <location>
        <begin position="61"/>
        <end position="79"/>
    </location>
</feature>
<dbReference type="InterPro" id="IPR001680">
    <property type="entry name" value="WD40_rpt"/>
</dbReference>
<accession>A0A395ID72</accession>
<dbReference type="PROSITE" id="PS50294">
    <property type="entry name" value="WD_REPEATS_REGION"/>
    <property type="match status" value="1"/>
</dbReference>
<keyword evidence="2" id="KW-0677">Repeat</keyword>
<dbReference type="AlphaFoldDB" id="A0A395ID72"/>
<sequence length="79" mass="8791">MPPSYSRRHLKTEQSKYGLQKKEEVQGVLRGHRRGVWSVKFAPKDTPTLVGDSSPASGKGFILTGSGDKTVKIWNLSDY</sequence>
<reference evidence="4 5" key="1">
    <citation type="submission" date="2018-06" db="EMBL/GenBank/DDBJ databases">
        <title>Genome Sequence of the Brown Rot Fungal Pathogen Monilinia fructigena.</title>
        <authorList>
            <person name="Landi L."/>
            <person name="De Miccolis Angelini R.M."/>
            <person name="Pollastro S."/>
            <person name="Abate D."/>
            <person name="Faretra F."/>
            <person name="Romanazzi G."/>
        </authorList>
    </citation>
    <scope>NUCLEOTIDE SEQUENCE [LARGE SCALE GENOMIC DNA]</scope>
    <source>
        <strain evidence="4 5">Mfrg269</strain>
    </source>
</reference>
<dbReference type="PROSITE" id="PS50082">
    <property type="entry name" value="WD_REPEATS_2"/>
    <property type="match status" value="1"/>
</dbReference>
<organism evidence="4 5">
    <name type="scientific">Monilinia fructigena</name>
    <dbReference type="NCBI Taxonomy" id="38457"/>
    <lineage>
        <taxon>Eukaryota</taxon>
        <taxon>Fungi</taxon>
        <taxon>Dikarya</taxon>
        <taxon>Ascomycota</taxon>
        <taxon>Pezizomycotina</taxon>
        <taxon>Leotiomycetes</taxon>
        <taxon>Helotiales</taxon>
        <taxon>Sclerotiniaceae</taxon>
        <taxon>Monilinia</taxon>
    </lineage>
</organism>
<comment type="caution">
    <text evidence="4">The sequence shown here is derived from an EMBL/GenBank/DDBJ whole genome shotgun (WGS) entry which is preliminary data.</text>
</comment>
<dbReference type="PROSITE" id="PS00678">
    <property type="entry name" value="WD_REPEATS_1"/>
    <property type="match status" value="1"/>
</dbReference>